<name>A0A8T0IR89_CERPU</name>
<dbReference type="EMBL" id="CM026422">
    <property type="protein sequence ID" value="KAG0586244.1"/>
    <property type="molecule type" value="Genomic_DNA"/>
</dbReference>
<feature type="region of interest" description="Disordered" evidence="2">
    <location>
        <begin position="1064"/>
        <end position="1116"/>
    </location>
</feature>
<evidence type="ECO:0000313" key="4">
    <source>
        <dbReference type="Proteomes" id="UP000822688"/>
    </source>
</evidence>
<proteinExistence type="predicted"/>
<feature type="compositionally biased region" description="Basic and acidic residues" evidence="2">
    <location>
        <begin position="1001"/>
        <end position="1012"/>
    </location>
</feature>
<feature type="region of interest" description="Disordered" evidence="2">
    <location>
        <begin position="1001"/>
        <end position="1023"/>
    </location>
</feature>
<feature type="region of interest" description="Disordered" evidence="2">
    <location>
        <begin position="577"/>
        <end position="633"/>
    </location>
</feature>
<gene>
    <name evidence="3" type="ORF">KC19_2G075100</name>
</gene>
<feature type="compositionally biased region" description="Polar residues" evidence="2">
    <location>
        <begin position="1181"/>
        <end position="1190"/>
    </location>
</feature>
<accession>A0A8T0IR89</accession>
<keyword evidence="4" id="KW-1185">Reference proteome</keyword>
<dbReference type="Proteomes" id="UP000822688">
    <property type="component" value="Chromosome 2"/>
</dbReference>
<feature type="region of interest" description="Disordered" evidence="2">
    <location>
        <begin position="1"/>
        <end position="74"/>
    </location>
</feature>
<dbReference type="PANTHER" id="PTHR35507:SF1">
    <property type="entry name" value="TMF_TATA_BD DOMAIN-CONTAINING PROTEIN"/>
    <property type="match status" value="1"/>
</dbReference>
<organism evidence="3 4">
    <name type="scientific">Ceratodon purpureus</name>
    <name type="common">Fire moss</name>
    <name type="synonym">Dicranum purpureum</name>
    <dbReference type="NCBI Taxonomy" id="3225"/>
    <lineage>
        <taxon>Eukaryota</taxon>
        <taxon>Viridiplantae</taxon>
        <taxon>Streptophyta</taxon>
        <taxon>Embryophyta</taxon>
        <taxon>Bryophyta</taxon>
        <taxon>Bryophytina</taxon>
        <taxon>Bryopsida</taxon>
        <taxon>Dicranidae</taxon>
        <taxon>Pseudoditrichales</taxon>
        <taxon>Ditrichaceae</taxon>
        <taxon>Ceratodon</taxon>
    </lineage>
</organism>
<dbReference type="AlphaFoldDB" id="A0A8T0IR89"/>
<dbReference type="PANTHER" id="PTHR35507">
    <property type="entry name" value="OS09G0488600 PROTEIN"/>
    <property type="match status" value="1"/>
</dbReference>
<sequence length="1223" mass="135692">MMQCAVTRRKLSGRKRANLMHGPRNPGLATLIASPGVEQCEGPHSDHQPVEGNTSDNPHEKDASNVAEKMGGGQRKRAYGEASLNSGPLQRVCLANNVRQYPYSKVAEIREARRASLDRKSVTRKHIAPPMLLPLSPLDRHRVVPEMLTADDATGKFAYISLDGRLINAELATSATKIGGSLGAEEAKAWEDFAPMYRVLIVALSAAASAAAKDNNSLEIQRLLKIVTEQEKELVLMRQQLSEQLAIQDITDPACLASRTEAVEWASSAVTAGNFQSSKISGDPELGDLGCVRGDEMKNVEAPGRADANSSIDLQLSSPLLVDVSLEPRGCHVLSKDLDITRDDAINKNVVLVETPFRREMTSSLPETNSLIEKCADDEEKWYVNPMVDATEDYDDMCTPERESPLFSTCTPAIRRSVIPCRLSKESVTPVLDNRCIEEEVTALRVECAAAVLKLKTKVMTVLRREGARCITERNLSATEGKALVASLLSAVARCWRDTVPQALAALGLSPSEYNSCLLNNTQRKKPNVSECARDTDGWRQFLEEHDTNEQEVEQQSNRGATLCLCASNFEQLSVCTSSKDDVPEESPGKESPEKESPKRESMYLLRAPEADEESTSSLIKVHGQGGEDESNSRISDIYSENSAESQGKFISCWESPAEWLDKASAEVADMEMQMKRLQQDVSEYEAERQYFESKLTENIHLENQVKLHGDIVELGARLQMKEFQIAEIAGPIQMKRNHEARIVDLAEMRRELQWKESKIAELTTVVQSKERVIADLENYKANMYTDLEEMARRLQSKEYDILELRSQVQLKGLEIADLERKLKAKLNLDVSEMTQQIQLIESKFVELTTRLHLKDVEIADLERAQKVILMAKDEELSALQEDRVLSDAHLDEVAAAAQATETAYSDRISALEDLCSRKDYTIFELKQELRALETKINKSKPMQSPAMLRGKRSFVSYVPPPISKLEGVSSDSPKQYVLKRMLSPPSSTMEGPVYQHLDLKDTSSNESDSPRHSQPPLKVSDDLLSGSEFHLEKILISTSNSSDKESQSDLEVSNQIVQDNMGNDTMTEICNPHDDKNSRISTNGVQSAEPRTPNNLIKKPKKGTADPSRVRTSSTGNVANRNRVRASMTFTSAANLKPGSKIVSKNVANPVVIRKRVTISPRRLGQANMKVLGPVPPNTPVRNPKSSSIDQKHGVNSLVGAEVSIDARTKENSAIKRRRWAG</sequence>
<comment type="caution">
    <text evidence="3">The sequence shown here is derived from an EMBL/GenBank/DDBJ whole genome shotgun (WGS) entry which is preliminary data.</text>
</comment>
<protein>
    <submittedName>
        <fullName evidence="3">Uncharacterized protein</fullName>
    </submittedName>
</protein>
<evidence type="ECO:0000256" key="2">
    <source>
        <dbReference type="SAM" id="MobiDB-lite"/>
    </source>
</evidence>
<evidence type="ECO:0000313" key="3">
    <source>
        <dbReference type="EMBL" id="KAG0586244.1"/>
    </source>
</evidence>
<reference evidence="3" key="1">
    <citation type="submission" date="2020-06" db="EMBL/GenBank/DDBJ databases">
        <title>WGS assembly of Ceratodon purpureus strain R40.</title>
        <authorList>
            <person name="Carey S.B."/>
            <person name="Jenkins J."/>
            <person name="Shu S."/>
            <person name="Lovell J.T."/>
            <person name="Sreedasyam A."/>
            <person name="Maumus F."/>
            <person name="Tiley G.P."/>
            <person name="Fernandez-Pozo N."/>
            <person name="Barry K."/>
            <person name="Chen C."/>
            <person name="Wang M."/>
            <person name="Lipzen A."/>
            <person name="Daum C."/>
            <person name="Saski C.A."/>
            <person name="Payton A.C."/>
            <person name="Mcbreen J.C."/>
            <person name="Conrad R.E."/>
            <person name="Kollar L.M."/>
            <person name="Olsson S."/>
            <person name="Huttunen S."/>
            <person name="Landis J.B."/>
            <person name="Wickett N.J."/>
            <person name="Johnson M.G."/>
            <person name="Rensing S.A."/>
            <person name="Grimwood J."/>
            <person name="Schmutz J."/>
            <person name="Mcdaniel S.F."/>
        </authorList>
    </citation>
    <scope>NUCLEOTIDE SEQUENCE</scope>
    <source>
        <strain evidence="3">R40</strain>
    </source>
</reference>
<feature type="coiled-coil region" evidence="1">
    <location>
        <begin position="746"/>
        <end position="844"/>
    </location>
</feature>
<feature type="coiled-coil region" evidence="1">
    <location>
        <begin position="661"/>
        <end position="695"/>
    </location>
</feature>
<feature type="compositionally biased region" description="Basic residues" evidence="2">
    <location>
        <begin position="7"/>
        <end position="18"/>
    </location>
</feature>
<keyword evidence="1" id="KW-0175">Coiled coil</keyword>
<evidence type="ECO:0000256" key="1">
    <source>
        <dbReference type="SAM" id="Coils"/>
    </source>
</evidence>
<feature type="compositionally biased region" description="Basic and acidic residues" evidence="2">
    <location>
        <begin position="579"/>
        <end position="602"/>
    </location>
</feature>
<feature type="region of interest" description="Disordered" evidence="2">
    <location>
        <begin position="1174"/>
        <end position="1196"/>
    </location>
</feature>